<evidence type="ECO:0000256" key="5">
    <source>
        <dbReference type="ARBA" id="ARBA00022694"/>
    </source>
</evidence>
<dbReference type="Pfam" id="PF01207">
    <property type="entry name" value="Dus"/>
    <property type="match status" value="1"/>
</dbReference>
<comment type="similarity">
    <text evidence="9">Belongs to the Dus family. Dus1 subfamily.</text>
</comment>
<comment type="catalytic activity">
    <reaction evidence="12">
        <text>5,6-dihydrouridine(16) in tRNA + NADP(+) = uridine(16) in tRNA + NADPH + H(+)</text>
        <dbReference type="Rhea" id="RHEA:53376"/>
        <dbReference type="Rhea" id="RHEA-COMP:13543"/>
        <dbReference type="Rhea" id="RHEA-COMP:13544"/>
        <dbReference type="ChEBI" id="CHEBI:15378"/>
        <dbReference type="ChEBI" id="CHEBI:57783"/>
        <dbReference type="ChEBI" id="CHEBI:58349"/>
        <dbReference type="ChEBI" id="CHEBI:65315"/>
        <dbReference type="ChEBI" id="CHEBI:74443"/>
        <dbReference type="EC" id="1.3.1.88"/>
    </reaction>
    <physiologicalReaction direction="right-to-left" evidence="12">
        <dbReference type="Rhea" id="RHEA:53378"/>
    </physiologicalReaction>
</comment>
<reference evidence="19" key="2">
    <citation type="submission" date="2014-06" db="EMBL/GenBank/DDBJ databases">
        <title>The complete genome of Blastobotrys (Arxula) adeninivorans LS3 - a yeast of biotechnological interest.</title>
        <authorList>
            <person name="Kunze G."/>
            <person name="Gaillardin C."/>
            <person name="Czernicka M."/>
            <person name="Durrens P."/>
            <person name="Martin T."/>
            <person name="Boer E."/>
            <person name="Gabaldon T."/>
            <person name="Cruz J."/>
            <person name="Talla E."/>
            <person name="Marck C."/>
            <person name="Goffeau A."/>
            <person name="Barbe V."/>
            <person name="Baret P."/>
            <person name="Baronian K."/>
            <person name="Beier S."/>
            <person name="Bleykasten C."/>
            <person name="Bode R."/>
            <person name="Casaregola S."/>
            <person name="Despons L."/>
            <person name="Fairhead C."/>
            <person name="Giersberg M."/>
            <person name="Gierski P."/>
            <person name="Hahnel U."/>
            <person name="Hartmann A."/>
            <person name="Jankowska D."/>
            <person name="Jubin C."/>
            <person name="Jung P."/>
            <person name="Lafontaine I."/>
            <person name="Leh-Louis V."/>
            <person name="Lemaire M."/>
            <person name="Marcet-Houben M."/>
            <person name="Mascher M."/>
            <person name="Morel G."/>
            <person name="Richard G.-F."/>
            <person name="Riechen J."/>
            <person name="Sacerdot C."/>
            <person name="Sarkar A."/>
            <person name="Savel G."/>
            <person name="Schacherer J."/>
            <person name="Sherman D."/>
            <person name="Straub M.-L."/>
            <person name="Stein N."/>
            <person name="Thierry A."/>
            <person name="Trautwein-Schult A."/>
            <person name="Westhof E."/>
            <person name="Worch S."/>
            <person name="Dujon B."/>
            <person name="Souciet J.-L."/>
            <person name="Wincker P."/>
            <person name="Scholz U."/>
            <person name="Neuveglise N."/>
        </authorList>
    </citation>
    <scope>NUCLEOTIDE SEQUENCE</scope>
    <source>
        <strain evidence="19">LS3</strain>
    </source>
</reference>
<keyword evidence="2" id="KW-0285">Flavoprotein</keyword>
<dbReference type="GO" id="GO:0050660">
    <property type="term" value="F:flavin adenine dinucleotide binding"/>
    <property type="evidence" value="ECO:0007669"/>
    <property type="project" value="InterPro"/>
</dbReference>
<proteinExistence type="inferred from homology"/>
<keyword evidence="8" id="KW-0520">NAD</keyword>
<evidence type="ECO:0000256" key="13">
    <source>
        <dbReference type="ARBA" id="ARBA00048342"/>
    </source>
</evidence>
<gene>
    <name evidence="19" type="ORF">GNLVRS02_ARAD1A07304g</name>
</gene>
<evidence type="ECO:0000256" key="14">
    <source>
        <dbReference type="ARBA" id="ARBA00048934"/>
    </source>
</evidence>
<dbReference type="CDD" id="cd02801">
    <property type="entry name" value="DUS_like_FMN"/>
    <property type="match status" value="1"/>
</dbReference>
<evidence type="ECO:0000256" key="6">
    <source>
        <dbReference type="ARBA" id="ARBA00022857"/>
    </source>
</evidence>
<keyword evidence="6" id="KW-0521">NADP</keyword>
<comment type="catalytic activity">
    <reaction evidence="13">
        <text>a 5,6-dihydrouridine in mRNA + NAD(+) = a uridine in mRNA + NADH + H(+)</text>
        <dbReference type="Rhea" id="RHEA:69851"/>
        <dbReference type="Rhea" id="RHEA-COMP:14658"/>
        <dbReference type="Rhea" id="RHEA-COMP:17789"/>
        <dbReference type="ChEBI" id="CHEBI:15378"/>
        <dbReference type="ChEBI" id="CHEBI:57540"/>
        <dbReference type="ChEBI" id="CHEBI:57945"/>
        <dbReference type="ChEBI" id="CHEBI:65315"/>
        <dbReference type="ChEBI" id="CHEBI:74443"/>
    </reaction>
    <physiologicalReaction direction="right-to-left" evidence="13">
        <dbReference type="Rhea" id="RHEA:69853"/>
    </physiologicalReaction>
</comment>
<evidence type="ECO:0000256" key="1">
    <source>
        <dbReference type="ARBA" id="ARBA00001917"/>
    </source>
</evidence>
<evidence type="ECO:0000256" key="10">
    <source>
        <dbReference type="ARBA" id="ARBA00038890"/>
    </source>
</evidence>
<sequence>MNRLTALLSRHSRLFKMTVEANVPEKVGEKMSQAAIPKPKLQGRDLYEAMGRPKTIVAPMVDQSELAWRILSRRHGADLCYTPMLHARLFGESAQYRRDNFGDDDGDPKFDRPLVVQFCANDPDELLRAAKHVVGRCDAVDLNLGCPQGIARKGHYGAFLMEDWDLIYRLINKLHTELEIPVTAKIRIFDDREKSLAYAKHVLSAGAQFLTVHGRTREMKGQKTGLADWSVIKYIRDNIPPETVMFANGNILYQEDINRCLEATGTDAIMSAEGNLYNPAVFNINKTHIDDRFPRVDVMLREYFEIAKSMPCNANLSAMKTHFFKILRPFLAVHTDIRNQIGPIRKGNLEEFEKIVEQVEQRVKEVLVTEQDIIVEGNGEYYKEIPHWRCQPYFRVVNGVASNGKKRKSEDEVDESSKRVNASGDITDSPTVEASTQGVSTNGVTTAVAVDPVQASPSS</sequence>
<evidence type="ECO:0000256" key="3">
    <source>
        <dbReference type="ARBA" id="ARBA00022643"/>
    </source>
</evidence>
<comment type="catalytic activity">
    <reaction evidence="14">
        <text>5,6-dihydrouridine(16) in tRNA + NAD(+) = uridine(16) in tRNA + NADH + H(+)</text>
        <dbReference type="Rhea" id="RHEA:53380"/>
        <dbReference type="Rhea" id="RHEA-COMP:13543"/>
        <dbReference type="Rhea" id="RHEA-COMP:13544"/>
        <dbReference type="ChEBI" id="CHEBI:15378"/>
        <dbReference type="ChEBI" id="CHEBI:57540"/>
        <dbReference type="ChEBI" id="CHEBI:57945"/>
        <dbReference type="ChEBI" id="CHEBI:65315"/>
        <dbReference type="ChEBI" id="CHEBI:74443"/>
        <dbReference type="EC" id="1.3.1.88"/>
    </reaction>
    <physiologicalReaction direction="right-to-left" evidence="14">
        <dbReference type="Rhea" id="RHEA:53382"/>
    </physiologicalReaction>
</comment>
<dbReference type="PhylomeDB" id="A0A060SX84"/>
<evidence type="ECO:0000256" key="16">
    <source>
        <dbReference type="ARBA" id="ARBA00049467"/>
    </source>
</evidence>
<dbReference type="EMBL" id="HG937691">
    <property type="protein sequence ID" value="CDP33343.1"/>
    <property type="molecule type" value="Genomic_DNA"/>
</dbReference>
<protein>
    <recommendedName>
        <fullName evidence="10">tRNA-dihydrouridine(16/17) synthase [NAD(P)(+)]</fullName>
        <ecNumber evidence="10">1.3.1.88</ecNumber>
    </recommendedName>
</protein>
<evidence type="ECO:0000256" key="12">
    <source>
        <dbReference type="ARBA" id="ARBA00047652"/>
    </source>
</evidence>
<evidence type="ECO:0000313" key="19">
    <source>
        <dbReference type="EMBL" id="CDP33343.1"/>
    </source>
</evidence>
<feature type="compositionally biased region" description="Polar residues" evidence="17">
    <location>
        <begin position="424"/>
        <end position="443"/>
    </location>
</feature>
<evidence type="ECO:0000256" key="9">
    <source>
        <dbReference type="ARBA" id="ARBA00038313"/>
    </source>
</evidence>
<keyword evidence="3" id="KW-0288">FMN</keyword>
<evidence type="ECO:0000256" key="17">
    <source>
        <dbReference type="SAM" id="MobiDB-lite"/>
    </source>
</evidence>
<dbReference type="AlphaFoldDB" id="A0A060SX84"/>
<dbReference type="InterPro" id="IPR018517">
    <property type="entry name" value="tRNA_hU_synthase_CS"/>
</dbReference>
<dbReference type="Gene3D" id="3.20.20.70">
    <property type="entry name" value="Aldolase class I"/>
    <property type="match status" value="1"/>
</dbReference>
<dbReference type="PANTHER" id="PTHR11082:SF5">
    <property type="entry name" value="TRNA-DIHYDROURIDINE(16_17) SYNTHASE [NAD(P)(+)]-LIKE"/>
    <property type="match status" value="1"/>
</dbReference>
<keyword evidence="4" id="KW-0507">mRNA processing</keyword>
<comment type="catalytic activity">
    <reaction evidence="11">
        <text>5,6-dihydrouridine(17) in tRNA + NAD(+) = uridine(17) in tRNA + NADH + H(+)</text>
        <dbReference type="Rhea" id="RHEA:53372"/>
        <dbReference type="Rhea" id="RHEA-COMP:13541"/>
        <dbReference type="Rhea" id="RHEA-COMP:13542"/>
        <dbReference type="ChEBI" id="CHEBI:15378"/>
        <dbReference type="ChEBI" id="CHEBI:57540"/>
        <dbReference type="ChEBI" id="CHEBI:57945"/>
        <dbReference type="ChEBI" id="CHEBI:65315"/>
        <dbReference type="ChEBI" id="CHEBI:74443"/>
        <dbReference type="EC" id="1.3.1.88"/>
    </reaction>
    <physiologicalReaction direction="right-to-left" evidence="11">
        <dbReference type="Rhea" id="RHEA:53374"/>
    </physiologicalReaction>
</comment>
<reference evidence="19" key="1">
    <citation type="submission" date="2014-02" db="EMBL/GenBank/DDBJ databases">
        <authorList>
            <person name="Genoscope - CEA"/>
        </authorList>
    </citation>
    <scope>NUCLEOTIDE SEQUENCE</scope>
    <source>
        <strain evidence="19">LS3</strain>
    </source>
</reference>
<dbReference type="PROSITE" id="PS01136">
    <property type="entry name" value="UPF0034"/>
    <property type="match status" value="1"/>
</dbReference>
<comment type="cofactor">
    <cofactor evidence="1">
        <name>FMN</name>
        <dbReference type="ChEBI" id="CHEBI:58210"/>
    </cofactor>
</comment>
<evidence type="ECO:0000259" key="18">
    <source>
        <dbReference type="Pfam" id="PF01207"/>
    </source>
</evidence>
<evidence type="ECO:0000256" key="2">
    <source>
        <dbReference type="ARBA" id="ARBA00022630"/>
    </source>
</evidence>
<evidence type="ECO:0000256" key="15">
    <source>
        <dbReference type="ARBA" id="ARBA00049447"/>
    </source>
</evidence>
<comment type="catalytic activity">
    <reaction evidence="15">
        <text>a 5,6-dihydrouridine in mRNA + NADP(+) = a uridine in mRNA + NADPH + H(+)</text>
        <dbReference type="Rhea" id="RHEA:69855"/>
        <dbReference type="Rhea" id="RHEA-COMP:14658"/>
        <dbReference type="Rhea" id="RHEA-COMP:17789"/>
        <dbReference type="ChEBI" id="CHEBI:15378"/>
        <dbReference type="ChEBI" id="CHEBI:57783"/>
        <dbReference type="ChEBI" id="CHEBI:58349"/>
        <dbReference type="ChEBI" id="CHEBI:65315"/>
        <dbReference type="ChEBI" id="CHEBI:74443"/>
    </reaction>
    <physiologicalReaction direction="right-to-left" evidence="15">
        <dbReference type="Rhea" id="RHEA:69857"/>
    </physiologicalReaction>
</comment>
<evidence type="ECO:0000256" key="8">
    <source>
        <dbReference type="ARBA" id="ARBA00023027"/>
    </source>
</evidence>
<keyword evidence="7" id="KW-0560">Oxidoreductase</keyword>
<feature type="domain" description="DUS-like FMN-binding" evidence="18">
    <location>
        <begin position="57"/>
        <end position="361"/>
    </location>
</feature>
<keyword evidence="5" id="KW-0819">tRNA processing</keyword>
<evidence type="ECO:0000256" key="11">
    <source>
        <dbReference type="ARBA" id="ARBA00047287"/>
    </source>
</evidence>
<dbReference type="GO" id="GO:0017150">
    <property type="term" value="F:tRNA dihydrouridine synthase activity"/>
    <property type="evidence" value="ECO:0007669"/>
    <property type="project" value="InterPro"/>
</dbReference>
<dbReference type="InterPro" id="IPR013785">
    <property type="entry name" value="Aldolase_TIM"/>
</dbReference>
<dbReference type="PANTHER" id="PTHR11082">
    <property type="entry name" value="TRNA-DIHYDROURIDINE SYNTHASE"/>
    <property type="match status" value="1"/>
</dbReference>
<accession>A0A060SX84</accession>
<comment type="catalytic activity">
    <reaction evidence="16">
        <text>5,6-dihydrouridine(17) in tRNA + NADP(+) = uridine(17) in tRNA + NADPH + H(+)</text>
        <dbReference type="Rhea" id="RHEA:53368"/>
        <dbReference type="Rhea" id="RHEA-COMP:13541"/>
        <dbReference type="Rhea" id="RHEA-COMP:13542"/>
        <dbReference type="ChEBI" id="CHEBI:15378"/>
        <dbReference type="ChEBI" id="CHEBI:57783"/>
        <dbReference type="ChEBI" id="CHEBI:58349"/>
        <dbReference type="ChEBI" id="CHEBI:65315"/>
        <dbReference type="ChEBI" id="CHEBI:74443"/>
        <dbReference type="EC" id="1.3.1.88"/>
    </reaction>
    <physiologicalReaction direction="right-to-left" evidence="16">
        <dbReference type="Rhea" id="RHEA:53370"/>
    </physiologicalReaction>
</comment>
<evidence type="ECO:0000256" key="4">
    <source>
        <dbReference type="ARBA" id="ARBA00022664"/>
    </source>
</evidence>
<organism evidence="19">
    <name type="scientific">Blastobotrys adeninivorans</name>
    <name type="common">Yeast</name>
    <name type="synonym">Arxula adeninivorans</name>
    <dbReference type="NCBI Taxonomy" id="409370"/>
    <lineage>
        <taxon>Eukaryota</taxon>
        <taxon>Fungi</taxon>
        <taxon>Dikarya</taxon>
        <taxon>Ascomycota</taxon>
        <taxon>Saccharomycotina</taxon>
        <taxon>Dipodascomycetes</taxon>
        <taxon>Dipodascales</taxon>
        <taxon>Trichomonascaceae</taxon>
        <taxon>Blastobotrys</taxon>
    </lineage>
</organism>
<feature type="region of interest" description="Disordered" evidence="17">
    <location>
        <begin position="404"/>
        <end position="443"/>
    </location>
</feature>
<dbReference type="EC" id="1.3.1.88" evidence="10"/>
<dbReference type="SUPFAM" id="SSF51395">
    <property type="entry name" value="FMN-linked oxidoreductases"/>
    <property type="match status" value="1"/>
</dbReference>
<name>A0A060SX84_BLAAD</name>
<dbReference type="InterPro" id="IPR035587">
    <property type="entry name" value="DUS-like_FMN-bd"/>
</dbReference>
<evidence type="ECO:0000256" key="7">
    <source>
        <dbReference type="ARBA" id="ARBA00023002"/>
    </source>
</evidence>
<dbReference type="GO" id="GO:0006397">
    <property type="term" value="P:mRNA processing"/>
    <property type="evidence" value="ECO:0007669"/>
    <property type="project" value="UniProtKB-KW"/>
</dbReference>